<dbReference type="Pfam" id="PF02811">
    <property type="entry name" value="PHP"/>
    <property type="match status" value="1"/>
</dbReference>
<gene>
    <name evidence="3" type="ORF">J2S00_002525</name>
</gene>
<dbReference type="InterPro" id="IPR004013">
    <property type="entry name" value="PHP_dom"/>
</dbReference>
<protein>
    <submittedName>
        <fullName evidence="3">Metal-dependent phosphoesterase TrpH</fullName>
    </submittedName>
</protein>
<dbReference type="RefSeq" id="WP_307340170.1">
    <property type="nucleotide sequence ID" value="NZ_JAUSUQ010000009.1"/>
</dbReference>
<accession>A0ABU0CUC9</accession>
<dbReference type="SUPFAM" id="SSF89550">
    <property type="entry name" value="PHP domain-like"/>
    <property type="match status" value="1"/>
</dbReference>
<organism evidence="3 4">
    <name type="scientific">Caldalkalibacillus uzonensis</name>
    <dbReference type="NCBI Taxonomy" id="353224"/>
    <lineage>
        <taxon>Bacteria</taxon>
        <taxon>Bacillati</taxon>
        <taxon>Bacillota</taxon>
        <taxon>Bacilli</taxon>
        <taxon>Bacillales</taxon>
        <taxon>Bacillaceae</taxon>
        <taxon>Caldalkalibacillus</taxon>
    </lineage>
</organism>
<reference evidence="3 4" key="1">
    <citation type="submission" date="2023-07" db="EMBL/GenBank/DDBJ databases">
        <title>Genomic Encyclopedia of Type Strains, Phase IV (KMG-IV): sequencing the most valuable type-strain genomes for metagenomic binning, comparative biology and taxonomic classification.</title>
        <authorList>
            <person name="Goeker M."/>
        </authorList>
    </citation>
    <scope>NUCLEOTIDE SEQUENCE [LARGE SCALE GENOMIC DNA]</scope>
    <source>
        <strain evidence="3 4">DSM 17740</strain>
    </source>
</reference>
<dbReference type="Gene3D" id="1.10.150.650">
    <property type="match status" value="1"/>
</dbReference>
<feature type="region of interest" description="Disordered" evidence="1">
    <location>
        <begin position="1"/>
        <end position="20"/>
    </location>
</feature>
<comment type="caution">
    <text evidence="3">The sequence shown here is derived from an EMBL/GenBank/DDBJ whole genome shotgun (WGS) entry which is preliminary data.</text>
</comment>
<dbReference type="Proteomes" id="UP001232445">
    <property type="component" value="Unassembled WGS sequence"/>
</dbReference>
<feature type="domain" description="Polymerase/histidinol phosphatase N-terminal" evidence="2">
    <location>
        <begin position="4"/>
        <end position="69"/>
    </location>
</feature>
<sequence length="286" mass="31823">MAVIDLHTHTTASDGTNTPTENVRLAKKKGLQAIAITDHDTVSGLEEGLEAGRQLGVEVIPGIEISTLRHGQDVHVLGYYIEYQQQGLQQELKKLRNVRAKRNELMVARLNELGIDITMEEVKAKQTQPEGNVGRPHMAEVLMDKGIVHSMEEAFEQYLGREGKAYVNPPRISPEDAVRLILRYGGIPVLAHPGLYDDDPLIEELAAIGLKGIEVFHPDHTDSEVDKYSRMAKELHLIATGGSDYHGERNGQVFHSDLGSQPVPREALEHLKQMKQAQDEQAKKEL</sequence>
<dbReference type="InterPro" id="IPR003141">
    <property type="entry name" value="Pol/His_phosphatase_N"/>
</dbReference>
<name>A0ABU0CUC9_9BACI</name>
<proteinExistence type="predicted"/>
<dbReference type="InterPro" id="IPR052018">
    <property type="entry name" value="PHP_domain"/>
</dbReference>
<feature type="compositionally biased region" description="Polar residues" evidence="1">
    <location>
        <begin position="9"/>
        <end position="20"/>
    </location>
</feature>
<dbReference type="CDD" id="cd07438">
    <property type="entry name" value="PHP_HisPPase_AMP"/>
    <property type="match status" value="1"/>
</dbReference>
<evidence type="ECO:0000313" key="4">
    <source>
        <dbReference type="Proteomes" id="UP001232445"/>
    </source>
</evidence>
<keyword evidence="4" id="KW-1185">Reference proteome</keyword>
<dbReference type="Gene3D" id="3.20.20.140">
    <property type="entry name" value="Metal-dependent hydrolases"/>
    <property type="match status" value="1"/>
</dbReference>
<evidence type="ECO:0000259" key="2">
    <source>
        <dbReference type="SMART" id="SM00481"/>
    </source>
</evidence>
<dbReference type="PANTHER" id="PTHR42924">
    <property type="entry name" value="EXONUCLEASE"/>
    <property type="match status" value="1"/>
</dbReference>
<evidence type="ECO:0000256" key="1">
    <source>
        <dbReference type="SAM" id="MobiDB-lite"/>
    </source>
</evidence>
<dbReference type="SMART" id="SM00481">
    <property type="entry name" value="POLIIIAc"/>
    <property type="match status" value="1"/>
</dbReference>
<dbReference type="PANTHER" id="PTHR42924:SF3">
    <property type="entry name" value="POLYMERASE_HISTIDINOL PHOSPHATASE N-TERMINAL DOMAIN-CONTAINING PROTEIN"/>
    <property type="match status" value="1"/>
</dbReference>
<evidence type="ECO:0000313" key="3">
    <source>
        <dbReference type="EMBL" id="MDQ0339732.1"/>
    </source>
</evidence>
<dbReference type="EMBL" id="JAUSUQ010000009">
    <property type="protein sequence ID" value="MDQ0339732.1"/>
    <property type="molecule type" value="Genomic_DNA"/>
</dbReference>
<dbReference type="InterPro" id="IPR016195">
    <property type="entry name" value="Pol/histidinol_Pase-like"/>
</dbReference>